<reference evidence="5" key="1">
    <citation type="submission" date="2021-01" db="EMBL/GenBank/DDBJ databases">
        <title>Genome public.</title>
        <authorList>
            <person name="Liu C."/>
            <person name="Sun Q."/>
        </authorList>
    </citation>
    <scope>NUCLEOTIDE SEQUENCE [LARGE SCALE GENOMIC DNA]</scope>
    <source>
        <strain evidence="5">CGMCC 1.18722</strain>
    </source>
</reference>
<dbReference type="PANTHER" id="PTHR33570:SF2">
    <property type="entry name" value="CARBOXYMUCONOLACTONE DECARBOXYLASE-LIKE DOMAIN-CONTAINING PROTEIN"/>
    <property type="match status" value="1"/>
</dbReference>
<name>A0ABS1QLY0_9GAMM</name>
<keyword evidence="4" id="KW-0378">Hydrolase</keyword>
<evidence type="ECO:0000256" key="1">
    <source>
        <dbReference type="NCBIfam" id="TIGR02425"/>
    </source>
</evidence>
<dbReference type="Pfam" id="PF00561">
    <property type="entry name" value="Abhydrolase_1"/>
    <property type="match status" value="1"/>
</dbReference>
<organism evidence="4 5">
    <name type="scientific">Zobellella iuensis</name>
    <dbReference type="NCBI Taxonomy" id="2803811"/>
    <lineage>
        <taxon>Bacteria</taxon>
        <taxon>Pseudomonadati</taxon>
        <taxon>Pseudomonadota</taxon>
        <taxon>Gammaproteobacteria</taxon>
        <taxon>Aeromonadales</taxon>
        <taxon>Aeromonadaceae</taxon>
        <taxon>Zobellella</taxon>
    </lineage>
</organism>
<dbReference type="Gene3D" id="3.40.50.1820">
    <property type="entry name" value="alpha/beta hydrolase"/>
    <property type="match status" value="1"/>
</dbReference>
<gene>
    <name evidence="4" type="primary">pcaD</name>
    <name evidence="4" type="ORF">JKV55_00785</name>
</gene>
<dbReference type="PRINTS" id="PR00111">
    <property type="entry name" value="ABHYDROLASE"/>
</dbReference>
<evidence type="ECO:0000259" key="2">
    <source>
        <dbReference type="Pfam" id="PF00561"/>
    </source>
</evidence>
<dbReference type="GO" id="GO:0047570">
    <property type="term" value="F:3-oxoadipate enol-lactonase activity"/>
    <property type="evidence" value="ECO:0007669"/>
    <property type="project" value="UniProtKB-EC"/>
</dbReference>
<comment type="caution">
    <text evidence="4">The sequence shown here is derived from an EMBL/GenBank/DDBJ whole genome shotgun (WGS) entry which is preliminary data.</text>
</comment>
<evidence type="ECO:0000313" key="4">
    <source>
        <dbReference type="EMBL" id="MBL1375867.1"/>
    </source>
</evidence>
<proteinExistence type="predicted"/>
<dbReference type="EMBL" id="JAERTZ010000002">
    <property type="protein sequence ID" value="MBL1375867.1"/>
    <property type="molecule type" value="Genomic_DNA"/>
</dbReference>
<dbReference type="InterPro" id="IPR052512">
    <property type="entry name" value="4CMD/NDH-1_regulator"/>
</dbReference>
<dbReference type="NCBIfam" id="TIGR02427">
    <property type="entry name" value="protocat_pcaD"/>
    <property type="match status" value="1"/>
</dbReference>
<accession>A0ABS1QLY0</accession>
<keyword evidence="5" id="KW-1185">Reference proteome</keyword>
<dbReference type="Pfam" id="PF02627">
    <property type="entry name" value="CMD"/>
    <property type="match status" value="1"/>
</dbReference>
<dbReference type="SUPFAM" id="SSF53474">
    <property type="entry name" value="alpha/beta-Hydrolases"/>
    <property type="match status" value="1"/>
</dbReference>
<dbReference type="Proteomes" id="UP000638570">
    <property type="component" value="Unassembled WGS sequence"/>
</dbReference>
<dbReference type="InterPro" id="IPR012788">
    <property type="entry name" value="Decarb_PcaC"/>
</dbReference>
<feature type="domain" description="Carboxymuconolactone decarboxylase-like" evidence="3">
    <location>
        <begin position="289"/>
        <end position="371"/>
    </location>
</feature>
<dbReference type="NCBIfam" id="TIGR02425">
    <property type="entry name" value="decarb_PcaC"/>
    <property type="match status" value="1"/>
</dbReference>
<feature type="domain" description="AB hydrolase-1" evidence="2">
    <location>
        <begin position="13"/>
        <end position="237"/>
    </location>
</feature>
<evidence type="ECO:0000259" key="3">
    <source>
        <dbReference type="Pfam" id="PF02627"/>
    </source>
</evidence>
<evidence type="ECO:0000313" key="5">
    <source>
        <dbReference type="Proteomes" id="UP000638570"/>
    </source>
</evidence>
<dbReference type="InterPro" id="IPR026968">
    <property type="entry name" value="PcaD/CatD"/>
</dbReference>
<dbReference type="EC" id="4.1.1.44" evidence="1"/>
<dbReference type="InterPro" id="IPR029032">
    <property type="entry name" value="AhpD-like"/>
</dbReference>
<sequence length="382" mass="41355">MLHYRLEGPEHLPLLVFSNALGTDLRLWDPLLPHLAGRYRFLRYDLRGQGLSDCPPAPYAIDDHIGDLAGLLDALGLRKVNLCGLSVGGLVAQGLAARRPDLVSRLILCGPAGKIGPAGPWEAHIRSVREGGMASIADAALAFWFAPGFRARHAAELALWRHMLARTPLEGYVGTCAALRDADLSRELTRLTQPSLCIAGEQDQTTPPDLVRRTAALIPHGRFEVIANAGHLPCVEQPAALARLISGFIGEQEMPLNRFEQGMEVRRSVLGDAHVDRAGASQTDFDAPFQSFITEGAWGSVWNRPGLSKRDRSLLTIALLAALGHKEELALHLRASRNTGASLEEVQETLLHLAVYAGVPASNAAFRIAKDVFDAPAEQDGR</sequence>
<dbReference type="InterPro" id="IPR003779">
    <property type="entry name" value="CMD-like"/>
</dbReference>
<dbReference type="SUPFAM" id="SSF69118">
    <property type="entry name" value="AhpD-like"/>
    <property type="match status" value="1"/>
</dbReference>
<dbReference type="PANTHER" id="PTHR33570">
    <property type="entry name" value="4-CARBOXYMUCONOLACTONE DECARBOXYLASE FAMILY PROTEIN"/>
    <property type="match status" value="1"/>
</dbReference>
<dbReference type="Gene3D" id="1.20.1290.10">
    <property type="entry name" value="AhpD-like"/>
    <property type="match status" value="1"/>
</dbReference>
<dbReference type="InterPro" id="IPR000073">
    <property type="entry name" value="AB_hydrolase_1"/>
</dbReference>
<dbReference type="InterPro" id="IPR029058">
    <property type="entry name" value="AB_hydrolase_fold"/>
</dbReference>
<protein>
    <recommendedName>
        <fullName evidence="1">4-carboxymuconolactone decarboxylase</fullName>
        <ecNumber evidence="1">4.1.1.44</ecNumber>
    </recommendedName>
</protein>